<gene>
    <name evidence="2" type="primary">yidD</name>
    <name evidence="2" type="ORF">M8523_13925</name>
</gene>
<dbReference type="Pfam" id="PF01809">
    <property type="entry name" value="YidD"/>
    <property type="match status" value="1"/>
</dbReference>
<reference evidence="2" key="1">
    <citation type="submission" date="2022-05" db="EMBL/GenBank/DDBJ databases">
        <authorList>
            <person name="Pankratov T."/>
        </authorList>
    </citation>
    <scope>NUCLEOTIDE SEQUENCE</scope>
    <source>
        <strain evidence="2">BP6-180914</strain>
    </source>
</reference>
<dbReference type="NCBIfam" id="TIGR00278">
    <property type="entry name" value="membrane protein insertion efficiency factor YidD"/>
    <property type="match status" value="1"/>
</dbReference>
<organism evidence="2 3">
    <name type="scientific">Lichenifustis flavocetrariae</name>
    <dbReference type="NCBI Taxonomy" id="2949735"/>
    <lineage>
        <taxon>Bacteria</taxon>
        <taxon>Pseudomonadati</taxon>
        <taxon>Pseudomonadota</taxon>
        <taxon>Alphaproteobacteria</taxon>
        <taxon>Hyphomicrobiales</taxon>
        <taxon>Lichenihabitantaceae</taxon>
        <taxon>Lichenifustis</taxon>
    </lineage>
</organism>
<comment type="similarity">
    <text evidence="1">Belongs to the UPF0161 family.</text>
</comment>
<dbReference type="Proteomes" id="UP001165667">
    <property type="component" value="Unassembled WGS sequence"/>
</dbReference>
<dbReference type="HAMAP" id="MF_00386">
    <property type="entry name" value="UPF0161_YidD"/>
    <property type="match status" value="1"/>
</dbReference>
<dbReference type="SMART" id="SM01234">
    <property type="entry name" value="Haemolytic"/>
    <property type="match status" value="1"/>
</dbReference>
<keyword evidence="3" id="KW-1185">Reference proteome</keyword>
<protein>
    <recommendedName>
        <fullName evidence="1">Putative membrane protein insertion efficiency factor</fullName>
    </recommendedName>
</protein>
<evidence type="ECO:0000256" key="1">
    <source>
        <dbReference type="HAMAP-Rule" id="MF_00386"/>
    </source>
</evidence>
<dbReference type="PANTHER" id="PTHR33383:SF1">
    <property type="entry name" value="MEMBRANE PROTEIN INSERTION EFFICIENCY FACTOR-RELATED"/>
    <property type="match status" value="1"/>
</dbReference>
<comment type="function">
    <text evidence="1">Could be involved in insertion of integral membrane proteins into the membrane.</text>
</comment>
<accession>A0AA42CJ18</accession>
<sequence length="95" mass="10612">MTKSVVRFAAHGLIRAYQLTLSGVLGRQCRFLPTCSSYTDEAIARHGLWYGGWMGAARFCRCRPWGGAGYDPVPSALPPRASWDRPWRAARWTGP</sequence>
<dbReference type="RefSeq" id="WP_282585486.1">
    <property type="nucleotide sequence ID" value="NZ_JAMOIM010000008.1"/>
</dbReference>
<keyword evidence="1" id="KW-0472">Membrane</keyword>
<proteinExistence type="inferred from homology"/>
<keyword evidence="1" id="KW-1003">Cell membrane</keyword>
<dbReference type="AlphaFoldDB" id="A0AA42CJ18"/>
<comment type="caution">
    <text evidence="2">The sequence shown here is derived from an EMBL/GenBank/DDBJ whole genome shotgun (WGS) entry which is preliminary data.</text>
</comment>
<dbReference type="InterPro" id="IPR002696">
    <property type="entry name" value="Membr_insert_effic_factor_YidD"/>
</dbReference>
<comment type="subcellular location">
    <subcellularLocation>
        <location evidence="1">Cell membrane</location>
        <topology evidence="1">Peripheral membrane protein</topology>
        <orientation evidence="1">Cytoplasmic side</orientation>
    </subcellularLocation>
</comment>
<dbReference type="EMBL" id="JAMOIM010000008">
    <property type="protein sequence ID" value="MCW6509123.1"/>
    <property type="molecule type" value="Genomic_DNA"/>
</dbReference>
<dbReference type="GO" id="GO:0005886">
    <property type="term" value="C:plasma membrane"/>
    <property type="evidence" value="ECO:0007669"/>
    <property type="project" value="UniProtKB-SubCell"/>
</dbReference>
<evidence type="ECO:0000313" key="2">
    <source>
        <dbReference type="EMBL" id="MCW6509123.1"/>
    </source>
</evidence>
<evidence type="ECO:0000313" key="3">
    <source>
        <dbReference type="Proteomes" id="UP001165667"/>
    </source>
</evidence>
<name>A0AA42CJ18_9HYPH</name>
<dbReference type="PANTHER" id="PTHR33383">
    <property type="entry name" value="MEMBRANE PROTEIN INSERTION EFFICIENCY FACTOR-RELATED"/>
    <property type="match status" value="1"/>
</dbReference>